<sequence length="84" mass="9196">MEDSSQPGRALKALRGSRVPSSPVIRPEATPGQTRDPNRLRCVHGGRHAGERRLHGACPSISRPRCARCSPYVSTECICRDSPF</sequence>
<proteinExistence type="predicted"/>
<dbReference type="AlphaFoldDB" id="A0A4Z2GPL2"/>
<comment type="caution">
    <text evidence="2">The sequence shown here is derived from an EMBL/GenBank/DDBJ whole genome shotgun (WGS) entry which is preliminary data.</text>
</comment>
<evidence type="ECO:0000256" key="1">
    <source>
        <dbReference type="SAM" id="MobiDB-lite"/>
    </source>
</evidence>
<name>A0A4Z2GPL2_9TELE</name>
<evidence type="ECO:0000313" key="2">
    <source>
        <dbReference type="EMBL" id="TNN55180.1"/>
    </source>
</evidence>
<protein>
    <submittedName>
        <fullName evidence="2">Uncharacterized protein</fullName>
    </submittedName>
</protein>
<gene>
    <name evidence="2" type="ORF">EYF80_034625</name>
</gene>
<evidence type="ECO:0000313" key="3">
    <source>
        <dbReference type="Proteomes" id="UP000314294"/>
    </source>
</evidence>
<reference evidence="2 3" key="1">
    <citation type="submission" date="2019-03" db="EMBL/GenBank/DDBJ databases">
        <title>First draft genome of Liparis tanakae, snailfish: a comprehensive survey of snailfish specific genes.</title>
        <authorList>
            <person name="Kim W."/>
            <person name="Song I."/>
            <person name="Jeong J.-H."/>
            <person name="Kim D."/>
            <person name="Kim S."/>
            <person name="Ryu S."/>
            <person name="Song J.Y."/>
            <person name="Lee S.K."/>
        </authorList>
    </citation>
    <scope>NUCLEOTIDE SEQUENCE [LARGE SCALE GENOMIC DNA]</scope>
    <source>
        <tissue evidence="2">Muscle</tissue>
    </source>
</reference>
<dbReference type="Proteomes" id="UP000314294">
    <property type="component" value="Unassembled WGS sequence"/>
</dbReference>
<keyword evidence="3" id="KW-1185">Reference proteome</keyword>
<accession>A0A4Z2GPL2</accession>
<feature type="region of interest" description="Disordered" evidence="1">
    <location>
        <begin position="1"/>
        <end position="40"/>
    </location>
</feature>
<organism evidence="2 3">
    <name type="scientific">Liparis tanakae</name>
    <name type="common">Tanaka's snailfish</name>
    <dbReference type="NCBI Taxonomy" id="230148"/>
    <lineage>
        <taxon>Eukaryota</taxon>
        <taxon>Metazoa</taxon>
        <taxon>Chordata</taxon>
        <taxon>Craniata</taxon>
        <taxon>Vertebrata</taxon>
        <taxon>Euteleostomi</taxon>
        <taxon>Actinopterygii</taxon>
        <taxon>Neopterygii</taxon>
        <taxon>Teleostei</taxon>
        <taxon>Neoteleostei</taxon>
        <taxon>Acanthomorphata</taxon>
        <taxon>Eupercaria</taxon>
        <taxon>Perciformes</taxon>
        <taxon>Cottioidei</taxon>
        <taxon>Cottales</taxon>
        <taxon>Liparidae</taxon>
        <taxon>Liparis</taxon>
    </lineage>
</organism>
<dbReference type="EMBL" id="SRLO01000463">
    <property type="protein sequence ID" value="TNN55180.1"/>
    <property type="molecule type" value="Genomic_DNA"/>
</dbReference>